<name>A0A6P6TD42_COFAR</name>
<keyword evidence="2" id="KW-1185">Reference proteome</keyword>
<feature type="region of interest" description="Disordered" evidence="1">
    <location>
        <begin position="40"/>
        <end position="63"/>
    </location>
</feature>
<evidence type="ECO:0000313" key="3">
    <source>
        <dbReference type="RefSeq" id="XP_027075631.2"/>
    </source>
</evidence>
<feature type="region of interest" description="Disordered" evidence="1">
    <location>
        <begin position="1"/>
        <end position="21"/>
    </location>
</feature>
<dbReference type="Proteomes" id="UP001652660">
    <property type="component" value="Chromosome 7c"/>
</dbReference>
<evidence type="ECO:0000256" key="1">
    <source>
        <dbReference type="SAM" id="MobiDB-lite"/>
    </source>
</evidence>
<dbReference type="AlphaFoldDB" id="A0A6P6TD42"/>
<accession>A0A6P6TD42</accession>
<dbReference type="RefSeq" id="XP_027075631.2">
    <property type="nucleotide sequence ID" value="XM_027219830.2"/>
</dbReference>
<feature type="compositionally biased region" description="Polar residues" evidence="1">
    <location>
        <begin position="42"/>
        <end position="51"/>
    </location>
</feature>
<protein>
    <submittedName>
        <fullName evidence="3">Uncharacterized protein</fullName>
    </submittedName>
</protein>
<sequence length="116" mass="12764">MLRALSTRTGRGYEKIEEGGESSAVLEAQLNKSRSLPAKLFGSQQKSTRGQTAEEKSAAKQARTVSKIHPMFNLFDPRLRKKATANPEFSRYLEYLKEGGTAGLGSPPNMPVIHET</sequence>
<gene>
    <name evidence="3" type="primary">LOC113699457</name>
</gene>
<reference evidence="3" key="2">
    <citation type="submission" date="2025-08" db="UniProtKB">
        <authorList>
            <consortium name="RefSeq"/>
        </authorList>
    </citation>
    <scope>IDENTIFICATION</scope>
    <source>
        <tissue evidence="3">Leaves</tissue>
    </source>
</reference>
<evidence type="ECO:0000313" key="2">
    <source>
        <dbReference type="Proteomes" id="UP001652660"/>
    </source>
</evidence>
<dbReference type="PANTHER" id="PTHR35291">
    <property type="entry name" value="PROTEIN SHROOM-LIKE"/>
    <property type="match status" value="1"/>
</dbReference>
<reference evidence="2" key="1">
    <citation type="journal article" date="2025" name="Foods">
        <title>Unveiling the Microbial Signatures of Arabica Coffee Cherries: Insights into Ripeness Specific Diversity, Functional Traits, and Implications for Quality and Safety.</title>
        <authorList>
            <consortium name="RefSeq"/>
            <person name="Tenea G.N."/>
            <person name="Cifuentes V."/>
            <person name="Reyes P."/>
            <person name="Cevallos-Vallejos M."/>
        </authorList>
    </citation>
    <scope>NUCLEOTIDE SEQUENCE [LARGE SCALE GENOMIC DNA]</scope>
</reference>
<dbReference type="PANTHER" id="PTHR35291:SF3">
    <property type="entry name" value="PROTEIN SHROOM-LIKE"/>
    <property type="match status" value="1"/>
</dbReference>
<dbReference type="OrthoDB" id="1097853at2759"/>
<organism evidence="2 3">
    <name type="scientific">Coffea arabica</name>
    <name type="common">Arabian coffee</name>
    <dbReference type="NCBI Taxonomy" id="13443"/>
    <lineage>
        <taxon>Eukaryota</taxon>
        <taxon>Viridiplantae</taxon>
        <taxon>Streptophyta</taxon>
        <taxon>Embryophyta</taxon>
        <taxon>Tracheophyta</taxon>
        <taxon>Spermatophyta</taxon>
        <taxon>Magnoliopsida</taxon>
        <taxon>eudicotyledons</taxon>
        <taxon>Gunneridae</taxon>
        <taxon>Pentapetalae</taxon>
        <taxon>asterids</taxon>
        <taxon>lamiids</taxon>
        <taxon>Gentianales</taxon>
        <taxon>Rubiaceae</taxon>
        <taxon>Ixoroideae</taxon>
        <taxon>Gardenieae complex</taxon>
        <taxon>Bertiereae - Coffeeae clade</taxon>
        <taxon>Coffeeae</taxon>
        <taxon>Coffea</taxon>
    </lineage>
</organism>
<dbReference type="GeneID" id="113699457"/>
<proteinExistence type="predicted"/>